<gene>
    <name evidence="2" type="ORF">EI77_04135</name>
</gene>
<name>A0A4R7RJP9_9BACT</name>
<dbReference type="GO" id="GO:0016788">
    <property type="term" value="F:hydrolase activity, acting on ester bonds"/>
    <property type="evidence" value="ECO:0007669"/>
    <property type="project" value="UniProtKB-ARBA"/>
</dbReference>
<accession>A0A4R7RJP9</accession>
<evidence type="ECO:0000259" key="1">
    <source>
        <dbReference type="Pfam" id="PF13472"/>
    </source>
</evidence>
<sequence length="221" mass="24003">MKTILCFGDSNTWGYDPEGMKAPFPRRHPLEVRWTGVLARELGVGYRVIEEGQNGRTTVHEDPLNICRKGKDYLPACLESHKPIDLVILMLGTNDLKTMFNMPPGEIAAGAGVLARMILGSNAGPADGPPKLLLVCPPPVGDLSHLPDIAARMADGTARSAKFPHYYAALATALNCAYLNSQDIVKPSALDGLHLEAEEHLKLGRALADKVRELGDLRFEI</sequence>
<dbReference type="RefSeq" id="WP_133797123.1">
    <property type="nucleotide sequence ID" value="NZ_SOCA01000011.1"/>
</dbReference>
<evidence type="ECO:0000313" key="2">
    <source>
        <dbReference type="EMBL" id="TDU64249.1"/>
    </source>
</evidence>
<reference evidence="2 3" key="1">
    <citation type="submission" date="2019-03" db="EMBL/GenBank/DDBJ databases">
        <title>Genomic Encyclopedia of Archaeal and Bacterial Type Strains, Phase II (KMG-II): from individual species to whole genera.</title>
        <authorList>
            <person name="Goeker M."/>
        </authorList>
    </citation>
    <scope>NUCLEOTIDE SEQUENCE [LARGE SCALE GENOMIC DNA]</scope>
    <source>
        <strain evidence="2 3">ATCC 25309</strain>
    </source>
</reference>
<dbReference type="Proteomes" id="UP000295662">
    <property type="component" value="Unassembled WGS sequence"/>
</dbReference>
<comment type="caution">
    <text evidence="2">The sequence shown here is derived from an EMBL/GenBank/DDBJ whole genome shotgun (WGS) entry which is preliminary data.</text>
</comment>
<dbReference type="SUPFAM" id="SSF52266">
    <property type="entry name" value="SGNH hydrolase"/>
    <property type="match status" value="1"/>
</dbReference>
<feature type="domain" description="SGNH hydrolase-type esterase" evidence="1">
    <location>
        <begin position="6"/>
        <end position="196"/>
    </location>
</feature>
<dbReference type="Gene3D" id="3.40.50.1110">
    <property type="entry name" value="SGNH hydrolase"/>
    <property type="match status" value="1"/>
</dbReference>
<dbReference type="CDD" id="cd01839">
    <property type="entry name" value="SGNH_arylesterase_like"/>
    <property type="match status" value="1"/>
</dbReference>
<dbReference type="InterPro" id="IPR036514">
    <property type="entry name" value="SGNH_hydro_sf"/>
</dbReference>
<proteinExistence type="predicted"/>
<dbReference type="OrthoDB" id="164654at2"/>
<organism evidence="2 3">
    <name type="scientific">Prosthecobacter fusiformis</name>
    <dbReference type="NCBI Taxonomy" id="48464"/>
    <lineage>
        <taxon>Bacteria</taxon>
        <taxon>Pseudomonadati</taxon>
        <taxon>Verrucomicrobiota</taxon>
        <taxon>Verrucomicrobiia</taxon>
        <taxon>Verrucomicrobiales</taxon>
        <taxon>Verrucomicrobiaceae</taxon>
        <taxon>Prosthecobacter</taxon>
    </lineage>
</organism>
<dbReference type="EMBL" id="SOCA01000011">
    <property type="protein sequence ID" value="TDU64249.1"/>
    <property type="molecule type" value="Genomic_DNA"/>
</dbReference>
<dbReference type="InterPro" id="IPR013830">
    <property type="entry name" value="SGNH_hydro"/>
</dbReference>
<evidence type="ECO:0000313" key="3">
    <source>
        <dbReference type="Proteomes" id="UP000295662"/>
    </source>
</evidence>
<dbReference type="AlphaFoldDB" id="A0A4R7RJP9"/>
<dbReference type="Pfam" id="PF13472">
    <property type="entry name" value="Lipase_GDSL_2"/>
    <property type="match status" value="1"/>
</dbReference>
<protein>
    <submittedName>
        <fullName evidence="2">Lysophospholipase L1-like esterase</fullName>
    </submittedName>
</protein>
<keyword evidence="3" id="KW-1185">Reference proteome</keyword>